<keyword evidence="2" id="KW-0808">Transferase</keyword>
<name>A0ABQ5E0A5_9ASTR</name>
<keyword evidence="2" id="KW-0548">Nucleotidyltransferase</keyword>
<evidence type="ECO:0000259" key="1">
    <source>
        <dbReference type="Pfam" id="PF13966"/>
    </source>
</evidence>
<dbReference type="Pfam" id="PF13966">
    <property type="entry name" value="zf-RVT"/>
    <property type="match status" value="1"/>
</dbReference>
<feature type="domain" description="Reverse transcriptase zinc-binding" evidence="1">
    <location>
        <begin position="678"/>
        <end position="761"/>
    </location>
</feature>
<dbReference type="PANTHER" id="PTHR33710:SF64">
    <property type="entry name" value="ENDONUCLEASE_EXONUCLEASE_PHOSPHATASE DOMAIN-CONTAINING PROTEIN"/>
    <property type="match status" value="1"/>
</dbReference>
<proteinExistence type="predicted"/>
<dbReference type="SUPFAM" id="SSF56219">
    <property type="entry name" value="DNase I-like"/>
    <property type="match status" value="1"/>
</dbReference>
<dbReference type="EMBL" id="BQNB010015766">
    <property type="protein sequence ID" value="GJT43876.1"/>
    <property type="molecule type" value="Genomic_DNA"/>
</dbReference>
<protein>
    <submittedName>
        <fullName evidence="2">RNA-directed DNA polymerase, eukaryota</fullName>
    </submittedName>
</protein>
<dbReference type="InterPro" id="IPR036691">
    <property type="entry name" value="Endo/exonu/phosph_ase_sf"/>
</dbReference>
<gene>
    <name evidence="2" type="ORF">Tco_0952591</name>
</gene>
<sequence length="864" mass="99547">MEDICVRHCWGNSIFDHAYSDSVGSSRGILCIWDPNSFNKHSVTVSDYFVIIRGTWRTSRQKVLMIVVYGPHDCRDKQSLWEFLHHEISKWRGEVIIMGDFNKVHLTSDRFGSNFNELGAHMFNSFIADSGLVEVPLGGCHFTWCLKSAKKMSKLDRFLVSENLLVSCPHLTAVTLERYLSDHRPILLRENHYDYGPTPFRFFHHWIQTDGFDKIVSESWKNSPSGGTNAMKSLMYKLKHLKYDIREWNKHNMVSRKNMKTQYKKNLEAVDQILDSGQGVEEDIRVRSEIIRKLQNCDEIDSMELWMVYGVESKKSVKREFLDHFSKRFCKPDDMRATLTMEFPNRLHPDQSRDLEMSVSNEEIKKAVWECGTDKAPGCNSSFIALIPKIPDANLVKDFRPISLIGSLVVDAGLFHGVKLRDTVTLSHLFYADDAVFVGQWSQRNISTLTHVLKCFHKASGLQINMCKSKILGIHVNNDNISRAAEDLGCQGYRVRDRLSQIDDEVCRVEEDFKSCCKWSWILCLSFLCSLVQSSSRVIKAIHGMDGSIGDIRIGNSKSCWSSIINEINVLSSKGIKLMNYLRITLGNGVSTRLWDEPWHVEGILKDRFPRIYALENCKSVTVGDKLAHQTLSHSFRRLPRGGIENAQFAEFSVLLQQVVLAQGSDRWTWTANGSGQFSVASVRKIIDNKLCSGGENSTRWIRCVPNKINIHAWKVMTESLATRFDISRRGIVIDSILCGNCDIGVETTSHLFFTCDMATSVRRLINRWWEVPDMEIDSYATWKGWIVTIRMASKTKLMFEGVYYVMWWLLWWYRNKKIFEGKSLIKAMFLDDVISKSFYWCRARCKASFSWTDWLKNPHLISL</sequence>
<evidence type="ECO:0000313" key="2">
    <source>
        <dbReference type="EMBL" id="GJT43876.1"/>
    </source>
</evidence>
<dbReference type="PANTHER" id="PTHR33710">
    <property type="entry name" value="BNAC02G09200D PROTEIN"/>
    <property type="match status" value="1"/>
</dbReference>
<dbReference type="GO" id="GO:0003964">
    <property type="term" value="F:RNA-directed DNA polymerase activity"/>
    <property type="evidence" value="ECO:0007669"/>
    <property type="project" value="UniProtKB-KW"/>
</dbReference>
<reference evidence="2" key="1">
    <citation type="journal article" date="2022" name="Int. J. Mol. Sci.">
        <title>Draft Genome of Tanacetum Coccineum: Genomic Comparison of Closely Related Tanacetum-Family Plants.</title>
        <authorList>
            <person name="Yamashiro T."/>
            <person name="Shiraishi A."/>
            <person name="Nakayama K."/>
            <person name="Satake H."/>
        </authorList>
    </citation>
    <scope>NUCLEOTIDE SEQUENCE</scope>
</reference>
<dbReference type="InterPro" id="IPR026960">
    <property type="entry name" value="RVT-Znf"/>
</dbReference>
<keyword evidence="2" id="KW-0695">RNA-directed DNA polymerase</keyword>
<dbReference type="Gene3D" id="3.60.10.10">
    <property type="entry name" value="Endonuclease/exonuclease/phosphatase"/>
    <property type="match status" value="1"/>
</dbReference>
<accession>A0ABQ5E0A5</accession>
<reference evidence="2" key="2">
    <citation type="submission" date="2022-01" db="EMBL/GenBank/DDBJ databases">
        <authorList>
            <person name="Yamashiro T."/>
            <person name="Shiraishi A."/>
            <person name="Satake H."/>
            <person name="Nakayama K."/>
        </authorList>
    </citation>
    <scope>NUCLEOTIDE SEQUENCE</scope>
</reference>
<comment type="caution">
    <text evidence="2">The sequence shown here is derived from an EMBL/GenBank/DDBJ whole genome shotgun (WGS) entry which is preliminary data.</text>
</comment>
<keyword evidence="3" id="KW-1185">Reference proteome</keyword>
<organism evidence="2 3">
    <name type="scientific">Tanacetum coccineum</name>
    <dbReference type="NCBI Taxonomy" id="301880"/>
    <lineage>
        <taxon>Eukaryota</taxon>
        <taxon>Viridiplantae</taxon>
        <taxon>Streptophyta</taxon>
        <taxon>Embryophyta</taxon>
        <taxon>Tracheophyta</taxon>
        <taxon>Spermatophyta</taxon>
        <taxon>Magnoliopsida</taxon>
        <taxon>eudicotyledons</taxon>
        <taxon>Gunneridae</taxon>
        <taxon>Pentapetalae</taxon>
        <taxon>asterids</taxon>
        <taxon>campanulids</taxon>
        <taxon>Asterales</taxon>
        <taxon>Asteraceae</taxon>
        <taxon>Asteroideae</taxon>
        <taxon>Anthemideae</taxon>
        <taxon>Anthemidinae</taxon>
        <taxon>Tanacetum</taxon>
    </lineage>
</organism>
<dbReference type="Proteomes" id="UP001151760">
    <property type="component" value="Unassembled WGS sequence"/>
</dbReference>
<evidence type="ECO:0000313" key="3">
    <source>
        <dbReference type="Proteomes" id="UP001151760"/>
    </source>
</evidence>